<evidence type="ECO:0000313" key="1">
    <source>
        <dbReference type="EMBL" id="AVE03620.1"/>
    </source>
</evidence>
<organism evidence="1 2">
    <name type="scientific">Pseudomonas palleroniana</name>
    <dbReference type="NCBI Taxonomy" id="191390"/>
    <lineage>
        <taxon>Bacteria</taxon>
        <taxon>Pseudomonadati</taxon>
        <taxon>Pseudomonadota</taxon>
        <taxon>Gammaproteobacteria</taxon>
        <taxon>Pseudomonadales</taxon>
        <taxon>Pseudomonadaceae</taxon>
        <taxon>Pseudomonas</taxon>
    </lineage>
</organism>
<accession>A0A2L1J571</accession>
<sequence length="113" mass="11915">MFSSSGTRSGIQIGDRSLIEVPSTGNAKIFSGATDVEVKQYFSQLTGSTQLPSPRSIPGKGDIYVVNTPEGNFTLRNFSSSSGQTGPAWTIDVPKAAAGTTYNPEIKFLIGNP</sequence>
<dbReference type="AlphaFoldDB" id="A0A2L1J571"/>
<proteinExistence type="predicted"/>
<name>A0A2L1J571_9PSED</name>
<evidence type="ECO:0000313" key="2">
    <source>
        <dbReference type="Proteomes" id="UP000237830"/>
    </source>
</evidence>
<dbReference type="Proteomes" id="UP000237830">
    <property type="component" value="Chromosome"/>
</dbReference>
<dbReference type="EMBL" id="CP025494">
    <property type="protein sequence ID" value="AVE03620.1"/>
    <property type="molecule type" value="Genomic_DNA"/>
</dbReference>
<protein>
    <submittedName>
        <fullName evidence="1">Uncharacterized protein</fullName>
    </submittedName>
</protein>
<gene>
    <name evidence="1" type="ORF">CYL20_03260</name>
</gene>
<reference evidence="1 2" key="1">
    <citation type="submission" date="2017-12" db="EMBL/GenBank/DDBJ databases">
        <title>Genome sequence of Pseudomonas palleroniana MAB3.</title>
        <authorList>
            <person name="Nascimento F.X."/>
        </authorList>
    </citation>
    <scope>NUCLEOTIDE SEQUENCE [LARGE SCALE GENOMIC DNA]</scope>
    <source>
        <strain evidence="1 2">MAB3</strain>
    </source>
</reference>